<dbReference type="GO" id="GO:0003964">
    <property type="term" value="F:RNA-directed DNA polymerase activity"/>
    <property type="evidence" value="ECO:0007669"/>
    <property type="project" value="UniProtKB-KW"/>
</dbReference>
<gene>
    <name evidence="2" type="primary">ORF200930</name>
    <name evidence="2" type="ORF">TNCV_2485901</name>
</gene>
<dbReference type="AlphaFoldDB" id="A0A8X7BB01"/>
<proteinExistence type="predicted"/>
<keyword evidence="2" id="KW-0548">Nucleotidyltransferase</keyword>
<dbReference type="SUPFAM" id="SSF56672">
    <property type="entry name" value="DNA/RNA polymerases"/>
    <property type="match status" value="1"/>
</dbReference>
<keyword evidence="3" id="KW-1185">Reference proteome</keyword>
<evidence type="ECO:0000259" key="1">
    <source>
        <dbReference type="PROSITE" id="PS50878"/>
    </source>
</evidence>
<keyword evidence="2" id="KW-0808">Transferase</keyword>
<sequence length="241" mass="27873">MLSDFTLEELEYAIRRLNPKKSPGPDVISGQMIVHFGEIAKKYLLNIFITSWRSANGADYPQSPYKIPHGHNFLHFYQTTYRANHSTVDQLFYLSQTIINGFQEKPHEKTVAVFLDLSSAFDRVWRQKLVDIIHSSGIKGNALLWINDLLRGRKFSVEFNGVRSKSHRLWAGVPQGSVLSPLLFLLYMDTIHPHIHPDTKIACYADDIALWHTHRHCSLRKRFKQNAERHCSLGKRSLIDH</sequence>
<reference evidence="2" key="1">
    <citation type="submission" date="2020-08" db="EMBL/GenBank/DDBJ databases">
        <title>Multicomponent nature underlies the extraordinary mechanical properties of spider dragline silk.</title>
        <authorList>
            <person name="Kono N."/>
            <person name="Nakamura H."/>
            <person name="Mori M."/>
            <person name="Yoshida Y."/>
            <person name="Ohtoshi R."/>
            <person name="Malay A.D."/>
            <person name="Moran D.A.P."/>
            <person name="Tomita M."/>
            <person name="Numata K."/>
            <person name="Arakawa K."/>
        </authorList>
    </citation>
    <scope>NUCLEOTIDE SEQUENCE</scope>
</reference>
<protein>
    <submittedName>
        <fullName evidence="2">Reverse transcriptase domain-containing protein</fullName>
    </submittedName>
</protein>
<name>A0A8X7BB01_TRICX</name>
<dbReference type="Proteomes" id="UP000887159">
    <property type="component" value="Unassembled WGS sequence"/>
</dbReference>
<dbReference type="PANTHER" id="PTHR19446">
    <property type="entry name" value="REVERSE TRANSCRIPTASES"/>
    <property type="match status" value="1"/>
</dbReference>
<dbReference type="PROSITE" id="PS50878">
    <property type="entry name" value="RT_POL"/>
    <property type="match status" value="1"/>
</dbReference>
<dbReference type="Pfam" id="PF00078">
    <property type="entry name" value="RVT_1"/>
    <property type="match status" value="1"/>
</dbReference>
<keyword evidence="2" id="KW-0695">RNA-directed DNA polymerase</keyword>
<organism evidence="2 3">
    <name type="scientific">Trichonephila clavipes</name>
    <name type="common">Golden silk orbweaver</name>
    <name type="synonym">Nephila clavipes</name>
    <dbReference type="NCBI Taxonomy" id="2585209"/>
    <lineage>
        <taxon>Eukaryota</taxon>
        <taxon>Metazoa</taxon>
        <taxon>Ecdysozoa</taxon>
        <taxon>Arthropoda</taxon>
        <taxon>Chelicerata</taxon>
        <taxon>Arachnida</taxon>
        <taxon>Araneae</taxon>
        <taxon>Araneomorphae</taxon>
        <taxon>Entelegynae</taxon>
        <taxon>Araneoidea</taxon>
        <taxon>Nephilidae</taxon>
        <taxon>Trichonephila</taxon>
    </lineage>
</organism>
<accession>A0A8X7BB01</accession>
<dbReference type="EMBL" id="BMAU01021371">
    <property type="protein sequence ID" value="GFY25470.1"/>
    <property type="molecule type" value="Genomic_DNA"/>
</dbReference>
<evidence type="ECO:0000313" key="3">
    <source>
        <dbReference type="Proteomes" id="UP000887159"/>
    </source>
</evidence>
<evidence type="ECO:0000313" key="2">
    <source>
        <dbReference type="EMBL" id="GFY25470.1"/>
    </source>
</evidence>
<comment type="caution">
    <text evidence="2">The sequence shown here is derived from an EMBL/GenBank/DDBJ whole genome shotgun (WGS) entry which is preliminary data.</text>
</comment>
<dbReference type="InterPro" id="IPR043502">
    <property type="entry name" value="DNA/RNA_pol_sf"/>
</dbReference>
<feature type="domain" description="Reverse transcriptase" evidence="1">
    <location>
        <begin position="1"/>
        <end position="241"/>
    </location>
</feature>
<dbReference type="InterPro" id="IPR000477">
    <property type="entry name" value="RT_dom"/>
</dbReference>